<gene>
    <name evidence="1" type="primary">LOC112280865</name>
</gene>
<dbReference type="Proteomes" id="UP000006727">
    <property type="component" value="Chromosome 4"/>
</dbReference>
<reference evidence="1" key="3">
    <citation type="submission" date="2020-12" db="UniProtKB">
        <authorList>
            <consortium name="EnsemblPlants"/>
        </authorList>
    </citation>
    <scope>IDENTIFICATION</scope>
</reference>
<sequence>MLVFDNGFRNRWKVLNALLISSIPLQYALEQMTLHQPEGLRVIEQFEECHVQELVDCIVDIRGDIHLSPNLSLNVVDGQWVSWVLASWVQSLADCVSFVTLKGIEMASM</sequence>
<name>A0A7I3Z347_PHYPA</name>
<dbReference type="EMBL" id="ABEU02000004">
    <property type="status" value="NOT_ANNOTATED_CDS"/>
    <property type="molecule type" value="Genomic_DNA"/>
</dbReference>
<organism evidence="1 2">
    <name type="scientific">Physcomitrium patens</name>
    <name type="common">Spreading-leaved earth moss</name>
    <name type="synonym">Physcomitrella patens</name>
    <dbReference type="NCBI Taxonomy" id="3218"/>
    <lineage>
        <taxon>Eukaryota</taxon>
        <taxon>Viridiplantae</taxon>
        <taxon>Streptophyta</taxon>
        <taxon>Embryophyta</taxon>
        <taxon>Bryophyta</taxon>
        <taxon>Bryophytina</taxon>
        <taxon>Bryopsida</taxon>
        <taxon>Funariidae</taxon>
        <taxon>Funariales</taxon>
        <taxon>Funariaceae</taxon>
        <taxon>Physcomitrium</taxon>
    </lineage>
</organism>
<evidence type="ECO:0000313" key="2">
    <source>
        <dbReference type="Proteomes" id="UP000006727"/>
    </source>
</evidence>
<accession>A0A7I3Z347</accession>
<protein>
    <submittedName>
        <fullName evidence="1">Uncharacterized protein</fullName>
    </submittedName>
</protein>
<reference evidence="1 2" key="1">
    <citation type="journal article" date="2008" name="Science">
        <title>The Physcomitrella genome reveals evolutionary insights into the conquest of land by plants.</title>
        <authorList>
            <person name="Rensing S."/>
            <person name="Lang D."/>
            <person name="Zimmer A."/>
            <person name="Terry A."/>
            <person name="Salamov A."/>
            <person name="Shapiro H."/>
            <person name="Nishiyama T."/>
            <person name="Perroud P.-F."/>
            <person name="Lindquist E."/>
            <person name="Kamisugi Y."/>
            <person name="Tanahashi T."/>
            <person name="Sakakibara K."/>
            <person name="Fujita T."/>
            <person name="Oishi K."/>
            <person name="Shin-I T."/>
            <person name="Kuroki Y."/>
            <person name="Toyoda A."/>
            <person name="Suzuki Y."/>
            <person name="Hashimoto A."/>
            <person name="Yamaguchi K."/>
            <person name="Sugano A."/>
            <person name="Kohara Y."/>
            <person name="Fujiyama A."/>
            <person name="Anterola A."/>
            <person name="Aoki S."/>
            <person name="Ashton N."/>
            <person name="Barbazuk W.B."/>
            <person name="Barker E."/>
            <person name="Bennetzen J."/>
            <person name="Bezanilla M."/>
            <person name="Blankenship R."/>
            <person name="Cho S.H."/>
            <person name="Dutcher S."/>
            <person name="Estelle M."/>
            <person name="Fawcett J.A."/>
            <person name="Gundlach H."/>
            <person name="Hanada K."/>
            <person name="Heyl A."/>
            <person name="Hicks K.A."/>
            <person name="Hugh J."/>
            <person name="Lohr M."/>
            <person name="Mayer K."/>
            <person name="Melkozernov A."/>
            <person name="Murata T."/>
            <person name="Nelson D."/>
            <person name="Pils B."/>
            <person name="Prigge M."/>
            <person name="Reiss B."/>
            <person name="Renner T."/>
            <person name="Rombauts S."/>
            <person name="Rushton P."/>
            <person name="Sanderfoot A."/>
            <person name="Schween G."/>
            <person name="Shiu S.-H."/>
            <person name="Stueber K."/>
            <person name="Theodoulou F.L."/>
            <person name="Tu H."/>
            <person name="Van de Peer Y."/>
            <person name="Verrier P.J."/>
            <person name="Waters E."/>
            <person name="Wood A."/>
            <person name="Yang L."/>
            <person name="Cove D."/>
            <person name="Cuming A."/>
            <person name="Hasebe M."/>
            <person name="Lucas S."/>
            <person name="Mishler D.B."/>
            <person name="Reski R."/>
            <person name="Grigoriev I."/>
            <person name="Quatrano R.S."/>
            <person name="Boore J.L."/>
        </authorList>
    </citation>
    <scope>NUCLEOTIDE SEQUENCE [LARGE SCALE GENOMIC DNA]</scope>
    <source>
        <strain evidence="1 2">cv. Gransden 2004</strain>
    </source>
</reference>
<dbReference type="Gramene" id="Pp3c4_29940V3.2">
    <property type="protein sequence ID" value="PAC:32919162.CDS.1"/>
    <property type="gene ID" value="Pp3c4_29940"/>
</dbReference>
<dbReference type="AlphaFoldDB" id="A0A7I3Z347"/>
<evidence type="ECO:0000313" key="1">
    <source>
        <dbReference type="EnsemblPlants" id="PAC:32919162.CDS.1"/>
    </source>
</evidence>
<reference evidence="1 2" key="2">
    <citation type="journal article" date="2018" name="Plant J.">
        <title>The Physcomitrella patens chromosome-scale assembly reveals moss genome structure and evolution.</title>
        <authorList>
            <person name="Lang D."/>
            <person name="Ullrich K.K."/>
            <person name="Murat F."/>
            <person name="Fuchs J."/>
            <person name="Jenkins J."/>
            <person name="Haas F.B."/>
            <person name="Piednoel M."/>
            <person name="Gundlach H."/>
            <person name="Van Bel M."/>
            <person name="Meyberg R."/>
            <person name="Vives C."/>
            <person name="Morata J."/>
            <person name="Symeonidi A."/>
            <person name="Hiss M."/>
            <person name="Muchero W."/>
            <person name="Kamisugi Y."/>
            <person name="Saleh O."/>
            <person name="Blanc G."/>
            <person name="Decker E.L."/>
            <person name="van Gessel N."/>
            <person name="Grimwood J."/>
            <person name="Hayes R.D."/>
            <person name="Graham S.W."/>
            <person name="Gunter L.E."/>
            <person name="McDaniel S.F."/>
            <person name="Hoernstein S.N.W."/>
            <person name="Larsson A."/>
            <person name="Li F.W."/>
            <person name="Perroud P.F."/>
            <person name="Phillips J."/>
            <person name="Ranjan P."/>
            <person name="Rokshar D.S."/>
            <person name="Rothfels C.J."/>
            <person name="Schneider L."/>
            <person name="Shu S."/>
            <person name="Stevenson D.W."/>
            <person name="Thummler F."/>
            <person name="Tillich M."/>
            <person name="Villarreal Aguilar J.C."/>
            <person name="Widiez T."/>
            <person name="Wong G.K."/>
            <person name="Wymore A."/>
            <person name="Zhang Y."/>
            <person name="Zimmer A.D."/>
            <person name="Quatrano R.S."/>
            <person name="Mayer K.F.X."/>
            <person name="Goodstein D."/>
            <person name="Casacuberta J.M."/>
            <person name="Vandepoele K."/>
            <person name="Reski R."/>
            <person name="Cuming A.C."/>
            <person name="Tuskan G.A."/>
            <person name="Maumus F."/>
            <person name="Salse J."/>
            <person name="Schmutz J."/>
            <person name="Rensing S.A."/>
        </authorList>
    </citation>
    <scope>NUCLEOTIDE SEQUENCE [LARGE SCALE GENOMIC DNA]</scope>
    <source>
        <strain evidence="1 2">cv. Gransden 2004</strain>
    </source>
</reference>
<keyword evidence="2" id="KW-1185">Reference proteome</keyword>
<proteinExistence type="predicted"/>
<dbReference type="EnsemblPlants" id="Pp3c4_29940V3.2">
    <property type="protein sequence ID" value="PAC:32919162.CDS.1"/>
    <property type="gene ID" value="Pp3c4_29940"/>
</dbReference>